<reference evidence="4" key="1">
    <citation type="submission" date="2019-01" db="EMBL/GenBank/DDBJ databases">
        <title>Genomic analysis of Salicibibacter sp. NKC3-5.</title>
        <authorList>
            <person name="Oh Y.J."/>
        </authorList>
    </citation>
    <scope>NUCLEOTIDE SEQUENCE [LARGE SCALE GENOMIC DNA]</scope>
    <source>
        <strain evidence="4">NKC3-5</strain>
    </source>
</reference>
<evidence type="ECO:0000313" key="3">
    <source>
        <dbReference type="EMBL" id="QDI89866.1"/>
    </source>
</evidence>
<keyword evidence="2" id="KW-0472">Membrane</keyword>
<protein>
    <submittedName>
        <fullName evidence="3">SpoIIIAH-like family protein</fullName>
    </submittedName>
</protein>
<feature type="compositionally biased region" description="Basic and acidic residues" evidence="1">
    <location>
        <begin position="153"/>
        <end position="167"/>
    </location>
</feature>
<dbReference type="InterPro" id="IPR024232">
    <property type="entry name" value="SpoIIIAH"/>
</dbReference>
<name>A0A514LDD9_9BACI</name>
<gene>
    <name evidence="3" type="ORF">EPH95_00660</name>
</gene>
<feature type="compositionally biased region" description="Basic and acidic residues" evidence="1">
    <location>
        <begin position="104"/>
        <end position="116"/>
    </location>
</feature>
<dbReference type="AlphaFoldDB" id="A0A514LDD9"/>
<feature type="transmembrane region" description="Helical" evidence="2">
    <location>
        <begin position="27"/>
        <end position="45"/>
    </location>
</feature>
<organism evidence="3 4">
    <name type="scientific">Salicibibacter halophilus</name>
    <dbReference type="NCBI Taxonomy" id="2502791"/>
    <lineage>
        <taxon>Bacteria</taxon>
        <taxon>Bacillati</taxon>
        <taxon>Bacillota</taxon>
        <taxon>Bacilli</taxon>
        <taxon>Bacillales</taxon>
        <taxon>Bacillaceae</taxon>
        <taxon>Salicibibacter</taxon>
    </lineage>
</organism>
<evidence type="ECO:0000256" key="1">
    <source>
        <dbReference type="SAM" id="MobiDB-lite"/>
    </source>
</evidence>
<dbReference type="EMBL" id="CP035485">
    <property type="protein sequence ID" value="QDI89866.1"/>
    <property type="molecule type" value="Genomic_DNA"/>
</dbReference>
<feature type="compositionally biased region" description="Low complexity" evidence="1">
    <location>
        <begin position="138"/>
        <end position="150"/>
    </location>
</feature>
<feature type="compositionally biased region" description="Acidic residues" evidence="1">
    <location>
        <begin position="88"/>
        <end position="102"/>
    </location>
</feature>
<keyword evidence="2" id="KW-0812">Transmembrane</keyword>
<evidence type="ECO:0000256" key="2">
    <source>
        <dbReference type="SAM" id="Phobius"/>
    </source>
</evidence>
<dbReference type="Pfam" id="PF12685">
    <property type="entry name" value="SpoIIIAH"/>
    <property type="match status" value="1"/>
</dbReference>
<feature type="region of interest" description="Disordered" evidence="1">
    <location>
        <begin position="79"/>
        <end position="188"/>
    </location>
</feature>
<dbReference type="InterPro" id="IPR038503">
    <property type="entry name" value="SpoIIIAH_sf"/>
</dbReference>
<proteinExistence type="predicted"/>
<feature type="compositionally biased region" description="Acidic residues" evidence="1">
    <location>
        <begin position="117"/>
        <end position="137"/>
    </location>
</feature>
<keyword evidence="2" id="KW-1133">Transmembrane helix</keyword>
<keyword evidence="4" id="KW-1185">Reference proteome</keyword>
<sequence>MMSPPTAYLYNLNSKERMSDLVLKKQTVWLLTMISLVAVLGVYFFTPDGPAEHEMALVSDDEEALEDFEGDLWEQFLEENPDSAVVVEEWEEDEGSTEESTEEAPAKGEGEERPPAEEDPSEEEPPADEETNEETEVSADASDSSDWFSALRIQREENRSETREHYTDVLASSDATTEEKNDAQEERENLQTIADMEHTLEQKIQSQGYNDVIVMSETDEVRILVEAEELSRTEVVEINRIASEELGERPVSVGYHYDENETG</sequence>
<evidence type="ECO:0000313" key="4">
    <source>
        <dbReference type="Proteomes" id="UP000319756"/>
    </source>
</evidence>
<feature type="compositionally biased region" description="Basic and acidic residues" evidence="1">
    <location>
        <begin position="177"/>
        <end position="188"/>
    </location>
</feature>
<dbReference type="KEGG" id="sale:EPH95_00660"/>
<accession>A0A514LDD9</accession>
<dbReference type="Gene3D" id="1.10.287.4300">
    <property type="entry name" value="Stage III sporulation protein AH-like"/>
    <property type="match status" value="1"/>
</dbReference>
<dbReference type="Proteomes" id="UP000319756">
    <property type="component" value="Chromosome"/>
</dbReference>